<name>A0A2W5L8J5_SPHMC</name>
<dbReference type="Proteomes" id="UP000248597">
    <property type="component" value="Unassembled WGS sequence"/>
</dbReference>
<keyword evidence="1" id="KW-0732">Signal</keyword>
<gene>
    <name evidence="3" type="ORF">DI569_03310</name>
</gene>
<evidence type="ECO:0000313" key="4">
    <source>
        <dbReference type="Proteomes" id="UP000248597"/>
    </source>
</evidence>
<protein>
    <submittedName>
        <fullName evidence="3">Protein-disulfide isomerase</fullName>
    </submittedName>
</protein>
<dbReference type="SUPFAM" id="SSF52833">
    <property type="entry name" value="Thioredoxin-like"/>
    <property type="match status" value="1"/>
</dbReference>
<feature type="domain" description="Thioredoxin-like fold" evidence="2">
    <location>
        <begin position="55"/>
        <end position="238"/>
    </location>
</feature>
<sequence length="247" mass="26331">MTPTLRIALLSSLGALALAGCGGGASDPAKEQAVVEKVAPPAGKSWSQVVSFDSDGSAVMGNPDAPIKLHEYGAFTCGHCAQFAKDSHEELKRDFVDTGRVSFKLTPFMLHPVDAVAGAIIKCTGPDRYFPLADATFLDHEAFLQGATNPAPGIENAMQLPPEQRFVALAKGWKIDQFFQQRGVPADAINQCLAKVDNVSAIEKGTNDGVEKYQISGTPTFVINGQKVDGITTWGALRDRLRTMGAR</sequence>
<feature type="signal peptide" evidence="1">
    <location>
        <begin position="1"/>
        <end position="19"/>
    </location>
</feature>
<dbReference type="PROSITE" id="PS51257">
    <property type="entry name" value="PROKAR_LIPOPROTEIN"/>
    <property type="match status" value="1"/>
</dbReference>
<comment type="caution">
    <text evidence="3">The sequence shown here is derived from an EMBL/GenBank/DDBJ whole genome shotgun (WGS) entry which is preliminary data.</text>
</comment>
<dbReference type="Pfam" id="PF13462">
    <property type="entry name" value="Thioredoxin_4"/>
    <property type="match status" value="1"/>
</dbReference>
<keyword evidence="3" id="KW-0413">Isomerase</keyword>
<organism evidence="3 4">
    <name type="scientific">Sphingopyxis macrogoltabida</name>
    <name type="common">Sphingomonas macrogoltabidus</name>
    <dbReference type="NCBI Taxonomy" id="33050"/>
    <lineage>
        <taxon>Bacteria</taxon>
        <taxon>Pseudomonadati</taxon>
        <taxon>Pseudomonadota</taxon>
        <taxon>Alphaproteobacteria</taxon>
        <taxon>Sphingomonadales</taxon>
        <taxon>Sphingomonadaceae</taxon>
        <taxon>Sphingopyxis</taxon>
    </lineage>
</organism>
<feature type="chain" id="PRO_5016179350" evidence="1">
    <location>
        <begin position="20"/>
        <end position="247"/>
    </location>
</feature>
<evidence type="ECO:0000259" key="2">
    <source>
        <dbReference type="Pfam" id="PF13462"/>
    </source>
</evidence>
<evidence type="ECO:0000313" key="3">
    <source>
        <dbReference type="EMBL" id="PZQ23758.1"/>
    </source>
</evidence>
<proteinExistence type="predicted"/>
<evidence type="ECO:0000256" key="1">
    <source>
        <dbReference type="SAM" id="SignalP"/>
    </source>
</evidence>
<dbReference type="InterPro" id="IPR012336">
    <property type="entry name" value="Thioredoxin-like_fold"/>
</dbReference>
<reference evidence="3 4" key="1">
    <citation type="submission" date="2017-08" db="EMBL/GenBank/DDBJ databases">
        <title>Infants hospitalized years apart are colonized by the same room-sourced microbial strains.</title>
        <authorList>
            <person name="Brooks B."/>
            <person name="Olm M.R."/>
            <person name="Firek B.A."/>
            <person name="Baker R."/>
            <person name="Thomas B.C."/>
            <person name="Morowitz M.J."/>
            <person name="Banfield J.F."/>
        </authorList>
    </citation>
    <scope>NUCLEOTIDE SEQUENCE [LARGE SCALE GENOMIC DNA]</scope>
    <source>
        <strain evidence="3">S2_005_003_R2_47</strain>
    </source>
</reference>
<dbReference type="Gene3D" id="3.40.30.10">
    <property type="entry name" value="Glutaredoxin"/>
    <property type="match status" value="1"/>
</dbReference>
<accession>A0A2W5L8J5</accession>
<dbReference type="Gene3D" id="1.10.40.110">
    <property type="match status" value="1"/>
</dbReference>
<dbReference type="GO" id="GO:0016853">
    <property type="term" value="F:isomerase activity"/>
    <property type="evidence" value="ECO:0007669"/>
    <property type="project" value="UniProtKB-KW"/>
</dbReference>
<dbReference type="EMBL" id="QFPJ01000005">
    <property type="protein sequence ID" value="PZQ23758.1"/>
    <property type="molecule type" value="Genomic_DNA"/>
</dbReference>
<dbReference type="InterPro" id="IPR036249">
    <property type="entry name" value="Thioredoxin-like_sf"/>
</dbReference>
<dbReference type="AlphaFoldDB" id="A0A2W5L8J5"/>